<name>A0A8J6UPT4_9GAMM</name>
<sequence length="346" mass="39499">MGAALTIQELDDSWLDCIQPGYDELGQPNFMTPTGDLVTGIFVDIPNEVYHSLPALSSSGLKKFRVSPAHYYREYMSDIERKRTTVQQRTLDAGTYGHELVLEPDGFYDRYYRGIVESQMEKGVLFTADDLKKELIELGAPHSGKKDELAKRLLKLAPEKKIFTVMQEELAKANPDKQLIDGVVWDDAHRIMDSVYKSVDAPVLLEDGFSELTVIATCPMTGLILKCRFDRLRRDAVASDVKTTMDASPEGFRRQIEKLGYHLQEAFYTHVARAAGIPIEHFWFIAVEYQQADICEVYEIGPKGKQKSMFQFLQHLNEFKAVSEDEDWYGYSKDRTAKTIELSRWA</sequence>
<dbReference type="InterPro" id="IPR011604">
    <property type="entry name" value="PDDEXK-like_dom_sf"/>
</dbReference>
<protein>
    <submittedName>
        <fullName evidence="2">PD-(D/E)XK nuclease-like domain-containing protein</fullName>
    </submittedName>
</protein>
<dbReference type="Pfam" id="PF12684">
    <property type="entry name" value="DUF3799"/>
    <property type="match status" value="1"/>
</dbReference>
<dbReference type="Proteomes" id="UP000638014">
    <property type="component" value="Unassembled WGS sequence"/>
</dbReference>
<dbReference type="Gene3D" id="1.10.720.30">
    <property type="entry name" value="SAP domain"/>
    <property type="match status" value="1"/>
</dbReference>
<evidence type="ECO:0000313" key="2">
    <source>
        <dbReference type="EMBL" id="MBD1389417.1"/>
    </source>
</evidence>
<dbReference type="InterPro" id="IPR024432">
    <property type="entry name" value="Put_RecE_PDDEXK-like_dom"/>
</dbReference>
<dbReference type="Gene3D" id="3.90.320.10">
    <property type="match status" value="1"/>
</dbReference>
<dbReference type="AlphaFoldDB" id="A0A8J6UPT4"/>
<feature type="domain" description="SAP" evidence="1">
    <location>
        <begin position="123"/>
        <end position="157"/>
    </location>
</feature>
<reference evidence="2" key="1">
    <citation type="submission" date="2020-09" db="EMBL/GenBank/DDBJ databases">
        <title>A novel bacterium of genus Neiella, isolated from South China Sea.</title>
        <authorList>
            <person name="Huang H."/>
            <person name="Mo K."/>
            <person name="Hu Y."/>
        </authorList>
    </citation>
    <scope>NUCLEOTIDE SEQUENCE</scope>
    <source>
        <strain evidence="2">HB171785</strain>
    </source>
</reference>
<keyword evidence="3" id="KW-1185">Reference proteome</keyword>
<dbReference type="InterPro" id="IPR036361">
    <property type="entry name" value="SAP_dom_sf"/>
</dbReference>
<evidence type="ECO:0000259" key="1">
    <source>
        <dbReference type="PROSITE" id="PS50800"/>
    </source>
</evidence>
<evidence type="ECO:0000313" key="3">
    <source>
        <dbReference type="Proteomes" id="UP000638014"/>
    </source>
</evidence>
<dbReference type="PROSITE" id="PS50800">
    <property type="entry name" value="SAP"/>
    <property type="match status" value="1"/>
</dbReference>
<dbReference type="EMBL" id="JACXAF010000009">
    <property type="protein sequence ID" value="MBD1389417.1"/>
    <property type="molecule type" value="Genomic_DNA"/>
</dbReference>
<organism evidence="2 3">
    <name type="scientific">Neiella litorisoli</name>
    <dbReference type="NCBI Taxonomy" id="2771431"/>
    <lineage>
        <taxon>Bacteria</taxon>
        <taxon>Pseudomonadati</taxon>
        <taxon>Pseudomonadota</taxon>
        <taxon>Gammaproteobacteria</taxon>
        <taxon>Alteromonadales</taxon>
        <taxon>Echinimonadaceae</taxon>
        <taxon>Neiella</taxon>
    </lineage>
</organism>
<dbReference type="InterPro" id="IPR003034">
    <property type="entry name" value="SAP_dom"/>
</dbReference>
<accession>A0A8J6UPT4</accession>
<proteinExistence type="predicted"/>
<gene>
    <name evidence="2" type="ORF">IC617_08260</name>
</gene>
<comment type="caution">
    <text evidence="2">The sequence shown here is derived from an EMBL/GenBank/DDBJ whole genome shotgun (WGS) entry which is preliminary data.</text>
</comment>
<dbReference type="RefSeq" id="WP_191144525.1">
    <property type="nucleotide sequence ID" value="NZ_JACXAF010000009.1"/>
</dbReference>